<dbReference type="Gene3D" id="2.60.40.1320">
    <property type="entry name" value="SRS domain"/>
    <property type="match status" value="1"/>
</dbReference>
<feature type="compositionally biased region" description="Low complexity" evidence="1">
    <location>
        <begin position="135"/>
        <end position="144"/>
    </location>
</feature>
<accession>A0A2A9MMP7</accession>
<dbReference type="GeneID" id="40309954"/>
<protein>
    <submittedName>
        <fullName evidence="3">SAG-related sequence</fullName>
    </submittedName>
</protein>
<organism evidence="3 4">
    <name type="scientific">Besnoitia besnoiti</name>
    <name type="common">Apicomplexan protozoan</name>
    <dbReference type="NCBI Taxonomy" id="94643"/>
    <lineage>
        <taxon>Eukaryota</taxon>
        <taxon>Sar</taxon>
        <taxon>Alveolata</taxon>
        <taxon>Apicomplexa</taxon>
        <taxon>Conoidasida</taxon>
        <taxon>Coccidia</taxon>
        <taxon>Eucoccidiorida</taxon>
        <taxon>Eimeriorina</taxon>
        <taxon>Sarcocystidae</taxon>
        <taxon>Besnoitia</taxon>
    </lineage>
</organism>
<dbReference type="SUPFAM" id="SSF74877">
    <property type="entry name" value="Major surface antigen p30, SAG1"/>
    <property type="match status" value="1"/>
</dbReference>
<feature type="region of interest" description="Disordered" evidence="1">
    <location>
        <begin position="117"/>
        <end position="144"/>
    </location>
</feature>
<dbReference type="EMBL" id="NWUJ01000003">
    <property type="protein sequence ID" value="PFH36832.1"/>
    <property type="molecule type" value="Genomic_DNA"/>
</dbReference>
<feature type="domain" description="SRS" evidence="2">
    <location>
        <begin position="17"/>
        <end position="126"/>
    </location>
</feature>
<dbReference type="Proteomes" id="UP000224006">
    <property type="component" value="Chromosome III"/>
</dbReference>
<reference evidence="3 4" key="1">
    <citation type="submission" date="2017-09" db="EMBL/GenBank/DDBJ databases">
        <title>Genome sequencing of Besnoitia besnoiti strain Bb-Ger1.</title>
        <authorList>
            <person name="Schares G."/>
            <person name="Venepally P."/>
            <person name="Lorenzi H.A."/>
        </authorList>
    </citation>
    <scope>NUCLEOTIDE SEQUENCE [LARGE SCALE GENOMIC DNA]</scope>
    <source>
        <strain evidence="3 4">Bb-Ger1</strain>
    </source>
</reference>
<evidence type="ECO:0000313" key="3">
    <source>
        <dbReference type="EMBL" id="PFH36832.1"/>
    </source>
</evidence>
<sequence length="163" mass="16817">MLKAKTTVTTDRQVMCAYSNSQTLVCGADGDILPPNYNEEYGAFGVSTIDANASCSGNYLSVFSGYDKKWWREEPKEAFTFEIPDDQFPEKNSILLGCQQKPASGLSGGKAAAGAGAGGGHECNVDETIEGGGPESPSSSSTGGSNILRFLASAGAAVSTLSA</sequence>
<keyword evidence="4" id="KW-1185">Reference proteome</keyword>
<gene>
    <name evidence="3" type="ORF">BESB_050240</name>
</gene>
<dbReference type="InterPro" id="IPR007226">
    <property type="entry name" value="SRS_dom"/>
</dbReference>
<dbReference type="KEGG" id="bbes:BESB_050240"/>
<name>A0A2A9MMP7_BESBE</name>
<evidence type="ECO:0000313" key="4">
    <source>
        <dbReference type="Proteomes" id="UP000224006"/>
    </source>
</evidence>
<dbReference type="InterPro" id="IPR036755">
    <property type="entry name" value="SRS_dom_sf"/>
</dbReference>
<evidence type="ECO:0000256" key="1">
    <source>
        <dbReference type="SAM" id="MobiDB-lite"/>
    </source>
</evidence>
<dbReference type="Pfam" id="PF04092">
    <property type="entry name" value="SAG"/>
    <property type="match status" value="1"/>
</dbReference>
<dbReference type="GO" id="GO:0016020">
    <property type="term" value="C:membrane"/>
    <property type="evidence" value="ECO:0007669"/>
    <property type="project" value="InterPro"/>
</dbReference>
<dbReference type="RefSeq" id="XP_029220841.1">
    <property type="nucleotide sequence ID" value="XM_029363475.1"/>
</dbReference>
<dbReference type="AlphaFoldDB" id="A0A2A9MMP7"/>
<comment type="caution">
    <text evidence="3">The sequence shown here is derived from an EMBL/GenBank/DDBJ whole genome shotgun (WGS) entry which is preliminary data.</text>
</comment>
<proteinExistence type="predicted"/>
<dbReference type="VEuPathDB" id="ToxoDB:BESB_050240"/>
<evidence type="ECO:0000259" key="2">
    <source>
        <dbReference type="Pfam" id="PF04092"/>
    </source>
</evidence>